<name>A0A9J6GBU1_HAELO</name>
<sequence length="100" mass="11625">MPRRVSLEERREIITNSQVLSQREIARKINRPQKTVNRILQAFYGDNRLEDAPHQRRPRKTTQVEDALIIAAAVKDPFTTAAKIRGIRDVHQRFCHQAPS</sequence>
<keyword evidence="3" id="KW-1185">Reference proteome</keyword>
<evidence type="ECO:0000256" key="1">
    <source>
        <dbReference type="ARBA" id="ARBA00004123"/>
    </source>
</evidence>
<protein>
    <recommendedName>
        <fullName evidence="4">Transposase IS30-like HTH domain-containing protein</fullName>
    </recommendedName>
</protein>
<evidence type="ECO:0000313" key="2">
    <source>
        <dbReference type="EMBL" id="KAH9371872.1"/>
    </source>
</evidence>
<dbReference type="OMA" id="RFCHQAP"/>
<reference evidence="2 3" key="1">
    <citation type="journal article" date="2020" name="Cell">
        <title>Large-Scale Comparative Analyses of Tick Genomes Elucidate Their Genetic Diversity and Vector Capacities.</title>
        <authorList>
            <consortium name="Tick Genome and Microbiome Consortium (TIGMIC)"/>
            <person name="Jia N."/>
            <person name="Wang J."/>
            <person name="Shi W."/>
            <person name="Du L."/>
            <person name="Sun Y."/>
            <person name="Zhan W."/>
            <person name="Jiang J.F."/>
            <person name="Wang Q."/>
            <person name="Zhang B."/>
            <person name="Ji P."/>
            <person name="Bell-Sakyi L."/>
            <person name="Cui X.M."/>
            <person name="Yuan T.T."/>
            <person name="Jiang B.G."/>
            <person name="Yang W.F."/>
            <person name="Lam T.T."/>
            <person name="Chang Q.C."/>
            <person name="Ding S.J."/>
            <person name="Wang X.J."/>
            <person name="Zhu J.G."/>
            <person name="Ruan X.D."/>
            <person name="Zhao L."/>
            <person name="Wei J.T."/>
            <person name="Ye R.Z."/>
            <person name="Que T.C."/>
            <person name="Du C.H."/>
            <person name="Zhou Y.H."/>
            <person name="Cheng J.X."/>
            <person name="Dai P.F."/>
            <person name="Guo W.B."/>
            <person name="Han X.H."/>
            <person name="Huang E.J."/>
            <person name="Li L.F."/>
            <person name="Wei W."/>
            <person name="Gao Y.C."/>
            <person name="Liu J.Z."/>
            <person name="Shao H.Z."/>
            <person name="Wang X."/>
            <person name="Wang C.C."/>
            <person name="Yang T.C."/>
            <person name="Huo Q.B."/>
            <person name="Li W."/>
            <person name="Chen H.Y."/>
            <person name="Chen S.E."/>
            <person name="Zhou L.G."/>
            <person name="Ni X.B."/>
            <person name="Tian J.H."/>
            <person name="Sheng Y."/>
            <person name="Liu T."/>
            <person name="Pan Y.S."/>
            <person name="Xia L.Y."/>
            <person name="Li J."/>
            <person name="Zhao F."/>
            <person name="Cao W.C."/>
        </authorList>
    </citation>
    <scope>NUCLEOTIDE SEQUENCE [LARGE SCALE GENOMIC DNA]</scope>
    <source>
        <strain evidence="2">HaeL-2018</strain>
    </source>
</reference>
<proteinExistence type="predicted"/>
<gene>
    <name evidence="2" type="ORF">HPB48_012977</name>
</gene>
<dbReference type="EMBL" id="JABSTR010000005">
    <property type="protein sequence ID" value="KAH9371872.1"/>
    <property type="molecule type" value="Genomic_DNA"/>
</dbReference>
<dbReference type="Proteomes" id="UP000821853">
    <property type="component" value="Chromosome 3"/>
</dbReference>
<evidence type="ECO:0000313" key="3">
    <source>
        <dbReference type="Proteomes" id="UP000821853"/>
    </source>
</evidence>
<dbReference type="InterPro" id="IPR009057">
    <property type="entry name" value="Homeodomain-like_sf"/>
</dbReference>
<accession>A0A9J6GBU1</accession>
<organism evidence="2 3">
    <name type="scientific">Haemaphysalis longicornis</name>
    <name type="common">Bush tick</name>
    <dbReference type="NCBI Taxonomy" id="44386"/>
    <lineage>
        <taxon>Eukaryota</taxon>
        <taxon>Metazoa</taxon>
        <taxon>Ecdysozoa</taxon>
        <taxon>Arthropoda</taxon>
        <taxon>Chelicerata</taxon>
        <taxon>Arachnida</taxon>
        <taxon>Acari</taxon>
        <taxon>Parasitiformes</taxon>
        <taxon>Ixodida</taxon>
        <taxon>Ixodoidea</taxon>
        <taxon>Ixodidae</taxon>
        <taxon>Haemaphysalinae</taxon>
        <taxon>Haemaphysalis</taxon>
    </lineage>
</organism>
<evidence type="ECO:0008006" key="4">
    <source>
        <dbReference type="Google" id="ProtNLM"/>
    </source>
</evidence>
<dbReference type="OrthoDB" id="9996331at2759"/>
<dbReference type="SUPFAM" id="SSF46689">
    <property type="entry name" value="Homeodomain-like"/>
    <property type="match status" value="1"/>
</dbReference>
<dbReference type="Gene3D" id="1.10.10.60">
    <property type="entry name" value="Homeodomain-like"/>
    <property type="match status" value="1"/>
</dbReference>
<comment type="subcellular location">
    <subcellularLocation>
        <location evidence="1">Nucleus</location>
    </subcellularLocation>
</comment>
<dbReference type="AlphaFoldDB" id="A0A9J6GBU1"/>
<dbReference type="VEuPathDB" id="VectorBase:HLOH_057775"/>
<comment type="caution">
    <text evidence="2">The sequence shown here is derived from an EMBL/GenBank/DDBJ whole genome shotgun (WGS) entry which is preliminary data.</text>
</comment>
<dbReference type="GO" id="GO:0005634">
    <property type="term" value="C:nucleus"/>
    <property type="evidence" value="ECO:0007669"/>
    <property type="project" value="UniProtKB-SubCell"/>
</dbReference>